<dbReference type="InterPro" id="IPR008806">
    <property type="entry name" value="RNA_pol_III_Rpc82_C"/>
</dbReference>
<feature type="domain" description="RNA polymerase III Rpc82 C -terminal" evidence="7">
    <location>
        <begin position="182"/>
        <end position="350"/>
    </location>
</feature>
<evidence type="ECO:0000259" key="7">
    <source>
        <dbReference type="Pfam" id="PF05645"/>
    </source>
</evidence>
<proteinExistence type="inferred from homology"/>
<name>A0A0B7B400_9EUPU</name>
<evidence type="ECO:0000256" key="5">
    <source>
        <dbReference type="ARBA" id="ARBA00023242"/>
    </source>
</evidence>
<dbReference type="GO" id="GO:0005666">
    <property type="term" value="C:RNA polymerase III complex"/>
    <property type="evidence" value="ECO:0007669"/>
    <property type="project" value="UniProtKB-UniRule"/>
</dbReference>
<dbReference type="Pfam" id="PF20912">
    <property type="entry name" value="RPC3_helical"/>
    <property type="match status" value="1"/>
</dbReference>
<comment type="subcellular location">
    <subcellularLocation>
        <location evidence="1 6">Nucleus</location>
    </subcellularLocation>
</comment>
<comment type="similarity">
    <text evidence="2 6">Belongs to the eukaryotic RPC3/POLR3C RNA polymerase subunit family.</text>
</comment>
<keyword evidence="4 6" id="KW-0804">Transcription</keyword>
<feature type="domain" description="DNA-directed RNA polymerase III subunit RPC3 winged-helix" evidence="9">
    <location>
        <begin position="356"/>
        <end position="432"/>
    </location>
</feature>
<evidence type="ECO:0000259" key="8">
    <source>
        <dbReference type="Pfam" id="PF08221"/>
    </source>
</evidence>
<dbReference type="EMBL" id="HACG01039985">
    <property type="protein sequence ID" value="CEK86850.1"/>
    <property type="molecule type" value="Transcribed_RNA"/>
</dbReference>
<dbReference type="Pfam" id="PF08221">
    <property type="entry name" value="HTH_9"/>
    <property type="match status" value="1"/>
</dbReference>
<keyword evidence="3 6" id="KW-0240">DNA-directed RNA polymerase</keyword>
<dbReference type="GO" id="GO:0003697">
    <property type="term" value="F:single-stranded DNA binding"/>
    <property type="evidence" value="ECO:0007669"/>
    <property type="project" value="UniProtKB-UniRule"/>
</dbReference>
<evidence type="ECO:0000256" key="4">
    <source>
        <dbReference type="ARBA" id="ARBA00023163"/>
    </source>
</evidence>
<dbReference type="InterPro" id="IPR036388">
    <property type="entry name" value="WH-like_DNA-bd_sf"/>
</dbReference>
<dbReference type="Pfam" id="PF05645">
    <property type="entry name" value="RNA_pol_Rpc82"/>
    <property type="match status" value="1"/>
</dbReference>
<sequence>MSQVKVDLCKQILEQFYGNIVASVGVFLLKNKASTLGRITQHTSLEQKQVKQALCSLIQQNIVVFSQSRPGVIEYTPLPDAVAMRLRYPHYIHCAKMLFGDAAELLIEEMLLQSQTDLNSTIVKVTKKLNESLVSSGSGITEVSQNIVRDKVMTLIKARLIRRCESIDRDKDDKAVDIIATTDPESLFDLPSILELESAVGSKRHLPQNSEVSAKRVKLETGLSVISQTAQTGQNEGSVYWCVNVHQFHHHFRDQAIIAVVARHIDQQAAEVIRIMLRLSETRTVPTSPESVQLSLTEIFNAQPKDKNMQKNTMDQYLKCLSENCSSFVTKIGESGGGLYQINFMRAMKAICVSQIETIVLERFGSKGLRMFRVLLAEKQVEHKQVDERAMLPPKEAKEILFKMFNENFVTMTELSKTPDHVPARTLYFFNVNLIQVSRMLLEKCYKAAANVMIRRQKCMSDNKRLLDKQDRVEAIISNLVAEGAVEQKEEIEQMVTPSERAQLQKVGEATKMLELSEIQLDNTIFILETFLSYMVQPIPLSKKKDILGDV</sequence>
<evidence type="ECO:0000313" key="10">
    <source>
        <dbReference type="EMBL" id="CEK86850.1"/>
    </source>
</evidence>
<dbReference type="InterPro" id="IPR013197">
    <property type="entry name" value="RNA_pol_III_RPC82-rel_HTH"/>
</dbReference>
<evidence type="ECO:0000259" key="9">
    <source>
        <dbReference type="Pfam" id="PF22536"/>
    </source>
</evidence>
<feature type="domain" description="RNA polymerase III subunit RPC82-related helix-turn-helix" evidence="8">
    <location>
        <begin position="8"/>
        <end position="67"/>
    </location>
</feature>
<protein>
    <recommendedName>
        <fullName evidence="6">DNA-directed RNA polymerase III subunit RPC3</fullName>
        <shortName evidence="6">RNA polymerase III subunit C3</shortName>
    </recommendedName>
</protein>
<dbReference type="PANTHER" id="PTHR12949">
    <property type="entry name" value="RNA POLYMERASE III DNA DIRECTED -RELATED"/>
    <property type="match status" value="1"/>
</dbReference>
<dbReference type="InterPro" id="IPR055207">
    <property type="entry name" value="POLR3C_WHD"/>
</dbReference>
<comment type="function">
    <text evidence="6">DNA-dependent RNA polymerase catalyzes the transcription of DNA into RNA using the four ribonucleoside triphosphates as substrates. Specific core component of RNA polymerase III which synthesizes small RNAs, such as 5S rRNA and tRNAs.</text>
</comment>
<comment type="subunit">
    <text evidence="6">Component of the RNA polymerase III (Pol III) complex consisting of 17 subunits.</text>
</comment>
<dbReference type="AlphaFoldDB" id="A0A0B7B400"/>
<gene>
    <name evidence="10" type="primary">ORF155986</name>
</gene>
<accession>A0A0B7B400</accession>
<dbReference type="FunFam" id="1.10.10.10:FF:000199">
    <property type="entry name" value="DNA-directed RNA polymerase III subunit RPC3"/>
    <property type="match status" value="1"/>
</dbReference>
<dbReference type="GO" id="GO:0006351">
    <property type="term" value="P:DNA-templated transcription"/>
    <property type="evidence" value="ECO:0007669"/>
    <property type="project" value="InterPro"/>
</dbReference>
<evidence type="ECO:0000256" key="6">
    <source>
        <dbReference type="RuleBase" id="RU367076"/>
    </source>
</evidence>
<dbReference type="Pfam" id="PF22536">
    <property type="entry name" value="WHD_POLR3C"/>
    <property type="match status" value="1"/>
</dbReference>
<keyword evidence="5 6" id="KW-0539">Nucleus</keyword>
<evidence type="ECO:0000256" key="1">
    <source>
        <dbReference type="ARBA" id="ARBA00004123"/>
    </source>
</evidence>
<dbReference type="InterPro" id="IPR039748">
    <property type="entry name" value="RPC3"/>
</dbReference>
<evidence type="ECO:0000256" key="3">
    <source>
        <dbReference type="ARBA" id="ARBA00022478"/>
    </source>
</evidence>
<reference evidence="10" key="1">
    <citation type="submission" date="2014-12" db="EMBL/GenBank/DDBJ databases">
        <title>Insight into the proteome of Arion vulgaris.</title>
        <authorList>
            <person name="Aradska J."/>
            <person name="Bulat T."/>
            <person name="Smidak R."/>
            <person name="Sarate P."/>
            <person name="Gangsoo J."/>
            <person name="Sialana F."/>
            <person name="Bilban M."/>
            <person name="Lubec G."/>
        </authorList>
    </citation>
    <scope>NUCLEOTIDE SEQUENCE</scope>
    <source>
        <tissue evidence="10">Skin</tissue>
    </source>
</reference>
<organism evidence="10">
    <name type="scientific">Arion vulgaris</name>
    <dbReference type="NCBI Taxonomy" id="1028688"/>
    <lineage>
        <taxon>Eukaryota</taxon>
        <taxon>Metazoa</taxon>
        <taxon>Spiralia</taxon>
        <taxon>Lophotrochozoa</taxon>
        <taxon>Mollusca</taxon>
        <taxon>Gastropoda</taxon>
        <taxon>Heterobranchia</taxon>
        <taxon>Euthyneura</taxon>
        <taxon>Panpulmonata</taxon>
        <taxon>Eupulmonata</taxon>
        <taxon>Stylommatophora</taxon>
        <taxon>Helicina</taxon>
        <taxon>Arionoidea</taxon>
        <taxon>Arionidae</taxon>
        <taxon>Arion</taxon>
    </lineage>
</organism>
<dbReference type="Gene3D" id="1.10.10.10">
    <property type="entry name" value="Winged helix-like DNA-binding domain superfamily/Winged helix DNA-binding domain"/>
    <property type="match status" value="4"/>
</dbReference>
<dbReference type="Gene3D" id="6.10.140.1450">
    <property type="match status" value="1"/>
</dbReference>
<evidence type="ECO:0000256" key="2">
    <source>
        <dbReference type="ARBA" id="ARBA00007206"/>
    </source>
</evidence>
<dbReference type="PANTHER" id="PTHR12949:SF0">
    <property type="entry name" value="DNA-DIRECTED RNA POLYMERASE III SUBUNIT RPC3"/>
    <property type="match status" value="1"/>
</dbReference>